<evidence type="ECO:0000259" key="10">
    <source>
        <dbReference type="Pfam" id="PF02463"/>
    </source>
</evidence>
<evidence type="ECO:0000256" key="4">
    <source>
        <dbReference type="ARBA" id="ARBA00022741"/>
    </source>
</evidence>
<dbReference type="Proteomes" id="UP000006735">
    <property type="component" value="Chromosome"/>
</dbReference>
<dbReference type="GO" id="GO:0005524">
    <property type="term" value="F:ATP binding"/>
    <property type="evidence" value="ECO:0007669"/>
    <property type="project" value="UniProtKB-KW"/>
</dbReference>
<dbReference type="InterPro" id="IPR003395">
    <property type="entry name" value="RecF/RecN/SMC_N"/>
</dbReference>
<keyword evidence="4" id="KW-0547">Nucleotide-binding</keyword>
<evidence type="ECO:0000256" key="8">
    <source>
        <dbReference type="ARBA" id="ARBA00033408"/>
    </source>
</evidence>
<dbReference type="HOGENOM" id="CLU_018297_3_1_6"/>
<dbReference type="PANTHER" id="PTHR11059">
    <property type="entry name" value="DNA REPAIR PROTEIN RECN"/>
    <property type="match status" value="1"/>
</dbReference>
<evidence type="ECO:0000313" key="12">
    <source>
        <dbReference type="Proteomes" id="UP000006735"/>
    </source>
</evidence>
<evidence type="ECO:0000256" key="2">
    <source>
        <dbReference type="ARBA" id="ARBA00009441"/>
    </source>
</evidence>
<reference evidence="11 12" key="1">
    <citation type="journal article" date="2005" name="Nucleic Acids Res.">
        <title>The genome sequence of Xanthomonas oryzae pathovar oryzae KACC10331, the bacterial blight pathogen of rice.</title>
        <authorList>
            <person name="Lee B.M."/>
            <person name="Park Y.J."/>
            <person name="Park D.S."/>
            <person name="Kang H.W."/>
            <person name="Kim J.G."/>
            <person name="Song E.S."/>
            <person name="Park I.C."/>
            <person name="Yoon U.H."/>
            <person name="Hahn J.H."/>
            <person name="Koo B.S."/>
            <person name="Lee G.B."/>
            <person name="Kim H."/>
            <person name="Park H.S."/>
            <person name="Yoon K.O."/>
            <person name="Kim J.H."/>
            <person name="Jung C.H."/>
            <person name="Koh N.H."/>
            <person name="Seo J.S."/>
            <person name="Go S.J."/>
        </authorList>
    </citation>
    <scope>NUCLEOTIDE SEQUENCE [LARGE SCALE GENOMIC DNA]</scope>
    <source>
        <strain evidence="12">KACC10331 / KXO85</strain>
    </source>
</reference>
<gene>
    <name evidence="11" type="primary">recN</name>
    <name evidence="11" type="ordered locus">XOO2028</name>
</gene>
<keyword evidence="5 9" id="KW-0227">DNA damage</keyword>
<comment type="similarity">
    <text evidence="2 9">Belongs to the RecN family.</text>
</comment>
<dbReference type="AlphaFoldDB" id="Q5H189"/>
<evidence type="ECO:0000256" key="3">
    <source>
        <dbReference type="ARBA" id="ARBA00021315"/>
    </source>
</evidence>
<keyword evidence="6" id="KW-0067">ATP-binding</keyword>
<evidence type="ECO:0000256" key="1">
    <source>
        <dbReference type="ARBA" id="ARBA00003618"/>
    </source>
</evidence>
<keyword evidence="7 9" id="KW-0234">DNA repair</keyword>
<evidence type="ECO:0000313" key="11">
    <source>
        <dbReference type="EMBL" id="AAW75282.1"/>
    </source>
</evidence>
<dbReference type="NCBIfam" id="TIGR00634">
    <property type="entry name" value="recN"/>
    <property type="match status" value="1"/>
</dbReference>
<dbReference type="EMBL" id="AE013598">
    <property type="protein sequence ID" value="AAW75282.1"/>
    <property type="molecule type" value="Genomic_DNA"/>
</dbReference>
<dbReference type="CDD" id="cd03241">
    <property type="entry name" value="ABC_RecN"/>
    <property type="match status" value="2"/>
</dbReference>
<evidence type="ECO:0000256" key="9">
    <source>
        <dbReference type="PIRNR" id="PIRNR003128"/>
    </source>
</evidence>
<dbReference type="Gene3D" id="3.40.50.300">
    <property type="entry name" value="P-loop containing nucleotide triphosphate hydrolases"/>
    <property type="match status" value="2"/>
</dbReference>
<dbReference type="SUPFAM" id="SSF52540">
    <property type="entry name" value="P-loop containing nucleoside triphosphate hydrolases"/>
    <property type="match status" value="1"/>
</dbReference>
<dbReference type="GO" id="GO:0043590">
    <property type="term" value="C:bacterial nucleoid"/>
    <property type="evidence" value="ECO:0007669"/>
    <property type="project" value="TreeGrafter"/>
</dbReference>
<proteinExistence type="inferred from homology"/>
<accession>Q5H189</accession>
<feature type="domain" description="RecF/RecN/SMC N-terminal" evidence="10">
    <location>
        <begin position="47"/>
        <end position="553"/>
    </location>
</feature>
<evidence type="ECO:0000256" key="5">
    <source>
        <dbReference type="ARBA" id="ARBA00022763"/>
    </source>
</evidence>
<organism evidence="11 12">
    <name type="scientific">Xanthomonas oryzae pv. oryzae (strain KACC10331 / KXO85)</name>
    <dbReference type="NCBI Taxonomy" id="291331"/>
    <lineage>
        <taxon>Bacteria</taxon>
        <taxon>Pseudomonadati</taxon>
        <taxon>Pseudomonadota</taxon>
        <taxon>Gammaproteobacteria</taxon>
        <taxon>Lysobacterales</taxon>
        <taxon>Lysobacteraceae</taxon>
        <taxon>Xanthomonas</taxon>
    </lineage>
</organism>
<dbReference type="FunFam" id="3.40.50.300:FF:000356">
    <property type="entry name" value="DNA repair protein RecN"/>
    <property type="match status" value="1"/>
</dbReference>
<dbReference type="GO" id="GO:0006310">
    <property type="term" value="P:DNA recombination"/>
    <property type="evidence" value="ECO:0007669"/>
    <property type="project" value="InterPro"/>
</dbReference>
<sequence length="600" mass="64514">MGTGTRAWDHPVRLGIDNVWLPGWQASDSPVAPSTLSFPKAFTLDLMLRHLSIKDFAVVRATELEFGPGMTVVSGETGTGKSLMVDALGFLSGLRADSGVVRHGADRAELSAEFQLPAEHPGLRWLADNELDDEAQCQLRRIIRADGGSRAWINGRPVTSSQLAELASRLVEIHGQHEHQALMARHSQLALLDAYARNSAQLDQVRQASQRWQALLDERDTLSAQGDVSDRIGFLEHQLAELEREDLDPAAIAALDVNHRRQAHATALIGTCDSVAQQLNGDEGASALGLLQDSRHDIAHVAEHEPRLGEVDALLDSAVIQIEEALALLDRVRDDLDADPAQFEAMERRLGRLHDLARKHRVPPDALAAQRDQLNAEVESLRGADARLQHLDKHIDTATAAWRSAAGVLSDSRSTAAEALSAATTTLIGELGMGGGQFLIQLQPHDSARPDPNGAERVEFLVAANAGQPPRALRKVASGGELSRISLAIEVAALGLDSVPTMVFDEVDSGIGGAVADIVGQKLRALGEERQVLCVTHLPQVAAKGHAHYRVSKAPVDGMNQSAVELLGPQARQEELARMLGGVEVSKEARAAARKLLQST</sequence>
<dbReference type="InterPro" id="IPR027417">
    <property type="entry name" value="P-loop_NTPase"/>
</dbReference>
<dbReference type="InterPro" id="IPR004604">
    <property type="entry name" value="DNA_recomb/repair_RecN"/>
</dbReference>
<dbReference type="Pfam" id="PF02463">
    <property type="entry name" value="SMC_N"/>
    <property type="match status" value="1"/>
</dbReference>
<dbReference type="GO" id="GO:0009432">
    <property type="term" value="P:SOS response"/>
    <property type="evidence" value="ECO:0007669"/>
    <property type="project" value="UniProtKB-ARBA"/>
</dbReference>
<comment type="function">
    <text evidence="1 9">May be involved in recombinational repair of damaged DNA.</text>
</comment>
<evidence type="ECO:0000256" key="7">
    <source>
        <dbReference type="ARBA" id="ARBA00023204"/>
    </source>
</evidence>
<dbReference type="PIRSF" id="PIRSF003128">
    <property type="entry name" value="RecN"/>
    <property type="match status" value="1"/>
</dbReference>
<dbReference type="STRING" id="291331.XOO2028"/>
<dbReference type="PANTHER" id="PTHR11059:SF0">
    <property type="entry name" value="DNA REPAIR PROTEIN RECN"/>
    <property type="match status" value="1"/>
</dbReference>
<dbReference type="FunFam" id="3.40.50.300:FF:000319">
    <property type="entry name" value="DNA repair protein RecN"/>
    <property type="match status" value="1"/>
</dbReference>
<dbReference type="GO" id="GO:0006281">
    <property type="term" value="P:DNA repair"/>
    <property type="evidence" value="ECO:0007669"/>
    <property type="project" value="UniProtKB-KW"/>
</dbReference>
<name>Q5H189_XANOR</name>
<keyword evidence="12" id="KW-1185">Reference proteome</keyword>
<dbReference type="NCBIfam" id="NF008121">
    <property type="entry name" value="PRK10869.1"/>
    <property type="match status" value="1"/>
</dbReference>
<evidence type="ECO:0000256" key="6">
    <source>
        <dbReference type="ARBA" id="ARBA00022840"/>
    </source>
</evidence>
<protein>
    <recommendedName>
        <fullName evidence="3 9">DNA repair protein RecN</fullName>
    </recommendedName>
    <alternativeName>
        <fullName evidence="8 9">Recombination protein N</fullName>
    </alternativeName>
</protein>
<dbReference type="KEGG" id="xoo:XOO2028"/>